<accession>V6THU2</accession>
<dbReference type="AlphaFoldDB" id="V6THU2"/>
<gene>
    <name evidence="1" type="ORF">DHA2_150642</name>
</gene>
<comment type="caution">
    <text evidence="1">The sequence shown here is derived from an EMBL/GenBank/DDBJ whole genome shotgun (WGS) entry which is preliminary data.</text>
</comment>
<dbReference type="VEuPathDB" id="GiardiaDB:DHA2_150642"/>
<reference evidence="1 2" key="2">
    <citation type="journal article" date="2013" name="Genome Biol. Evol.">
        <title>Genome sequencing of Giardia lamblia genotypes A2 and B isolates (DH and GS) and comparative analysis with the genomes of genotypes A1 and E (WB and Pig).</title>
        <authorList>
            <person name="Adam R.D."/>
            <person name="Dahlstrom E.W."/>
            <person name="Martens C.A."/>
            <person name="Bruno D.P."/>
            <person name="Barbian K.D."/>
            <person name="Ricklefs S.M."/>
            <person name="Hernandez M.M."/>
            <person name="Narla N.P."/>
            <person name="Patel R.B."/>
            <person name="Porcella S.F."/>
            <person name="Nash T.E."/>
        </authorList>
    </citation>
    <scope>NUCLEOTIDE SEQUENCE [LARGE SCALE GENOMIC DNA]</scope>
    <source>
        <strain evidence="1 2">DH</strain>
    </source>
</reference>
<name>V6THU2_GIAIN</name>
<sequence length="57" mass="5797">VGGVNDLRVISHASRHHSSVQAGSVRLCQPSTPGLPSLAEGLTWVTCGSILASLASD</sequence>
<feature type="non-terminal residue" evidence="1">
    <location>
        <position position="1"/>
    </location>
</feature>
<evidence type="ECO:0000313" key="2">
    <source>
        <dbReference type="Proteomes" id="UP000018320"/>
    </source>
</evidence>
<organism evidence="1 2">
    <name type="scientific">Giardia intestinalis</name>
    <name type="common">Giardia lamblia</name>
    <dbReference type="NCBI Taxonomy" id="5741"/>
    <lineage>
        <taxon>Eukaryota</taxon>
        <taxon>Metamonada</taxon>
        <taxon>Diplomonadida</taxon>
        <taxon>Hexamitidae</taxon>
        <taxon>Giardiinae</taxon>
        <taxon>Giardia</taxon>
    </lineage>
</organism>
<proteinExistence type="predicted"/>
<protein>
    <submittedName>
        <fullName evidence="1">Uncharacterized protein</fullName>
    </submittedName>
</protein>
<dbReference type="Proteomes" id="UP000018320">
    <property type="component" value="Unassembled WGS sequence"/>
</dbReference>
<dbReference type="EMBL" id="AHGT01000011">
    <property type="protein sequence ID" value="ESU38558.1"/>
    <property type="molecule type" value="Genomic_DNA"/>
</dbReference>
<reference evidence="2" key="1">
    <citation type="submission" date="2012-02" db="EMBL/GenBank/DDBJ databases">
        <title>Genome sequencing of Giardia lamblia Genotypes A2 and B isolates (DH and GS) and comparative analysis with the genomes of Genotypes A1 and E (WB and Pig).</title>
        <authorList>
            <person name="Adam R."/>
            <person name="Dahlstrom E."/>
            <person name="Martens C."/>
            <person name="Bruno D."/>
            <person name="Barbian K."/>
            <person name="Porcella S.F."/>
            <person name="Nash T."/>
        </authorList>
    </citation>
    <scope>NUCLEOTIDE SEQUENCE</scope>
    <source>
        <strain evidence="2">DH</strain>
    </source>
</reference>
<evidence type="ECO:0000313" key="1">
    <source>
        <dbReference type="EMBL" id="ESU38558.1"/>
    </source>
</evidence>